<dbReference type="InterPro" id="IPR003617">
    <property type="entry name" value="TFIIS/CRSP70_N_sub"/>
</dbReference>
<dbReference type="Gene3D" id="6.10.250.3180">
    <property type="match status" value="1"/>
</dbReference>
<reference evidence="6" key="2">
    <citation type="submission" date="2025-08" db="UniProtKB">
        <authorList>
            <consortium name="Ensembl"/>
        </authorList>
    </citation>
    <scope>IDENTIFICATION</scope>
</reference>
<feature type="compositionally biased region" description="Basic residues" evidence="4">
    <location>
        <begin position="313"/>
        <end position="322"/>
    </location>
</feature>
<feature type="domain" description="TFIIS N-terminal" evidence="5">
    <location>
        <begin position="6"/>
        <end position="80"/>
    </location>
</feature>
<reference evidence="6" key="3">
    <citation type="submission" date="2025-09" db="UniProtKB">
        <authorList>
            <consortium name="Ensembl"/>
        </authorList>
    </citation>
    <scope>IDENTIFICATION</scope>
</reference>
<dbReference type="Proteomes" id="UP000007635">
    <property type="component" value="Chromosome VI"/>
</dbReference>
<dbReference type="SUPFAM" id="SSF47676">
    <property type="entry name" value="Conserved domain common to transcription factors TFIIS, elongin A, CRSP70"/>
    <property type="match status" value="1"/>
</dbReference>
<dbReference type="SMART" id="SM00509">
    <property type="entry name" value="TFS2N"/>
    <property type="match status" value="1"/>
</dbReference>
<feature type="compositionally biased region" description="Basic and acidic residues" evidence="4">
    <location>
        <begin position="299"/>
        <end position="312"/>
    </location>
</feature>
<feature type="region of interest" description="Disordered" evidence="4">
    <location>
        <begin position="594"/>
        <end position="660"/>
    </location>
</feature>
<dbReference type="GeneTree" id="ENSGT00390000002428"/>
<comment type="subcellular location">
    <subcellularLocation>
        <location evidence="1 3">Nucleus</location>
    </subcellularLocation>
</comment>
<dbReference type="PANTHER" id="PTHR15141">
    <property type="entry name" value="TRANSCRIPTION ELONGATION FACTOR B POLYPEPTIDE 3"/>
    <property type="match status" value="1"/>
</dbReference>
<dbReference type="PROSITE" id="PS51319">
    <property type="entry name" value="TFIIS_N"/>
    <property type="match status" value="1"/>
</dbReference>
<dbReference type="InterPro" id="IPR035441">
    <property type="entry name" value="TFIIS/LEDGF_dom_sf"/>
</dbReference>
<keyword evidence="7" id="KW-1185">Reference proteome</keyword>
<feature type="compositionally biased region" description="Basic and acidic residues" evidence="4">
    <location>
        <begin position="141"/>
        <end position="164"/>
    </location>
</feature>
<dbReference type="KEGG" id="gat:120820587"/>
<keyword evidence="2 3" id="KW-0539">Nucleus</keyword>
<reference evidence="6 7" key="1">
    <citation type="journal article" date="2021" name="G3 (Bethesda)">
        <title>Improved contiguity of the threespine stickleback genome using long-read sequencing.</title>
        <authorList>
            <person name="Nath S."/>
            <person name="Shaw D.E."/>
            <person name="White M.A."/>
        </authorList>
    </citation>
    <scope>NUCLEOTIDE SEQUENCE [LARGE SCALE GENOMIC DNA]</scope>
    <source>
        <strain evidence="6 7">Lake Benthic</strain>
    </source>
</reference>
<organism evidence="6 7">
    <name type="scientific">Gasterosteus aculeatus aculeatus</name>
    <name type="common">three-spined stickleback</name>
    <dbReference type="NCBI Taxonomy" id="481459"/>
    <lineage>
        <taxon>Eukaryota</taxon>
        <taxon>Metazoa</taxon>
        <taxon>Chordata</taxon>
        <taxon>Craniata</taxon>
        <taxon>Vertebrata</taxon>
        <taxon>Euteleostomi</taxon>
        <taxon>Actinopterygii</taxon>
        <taxon>Neopterygii</taxon>
        <taxon>Teleostei</taxon>
        <taxon>Neoteleostei</taxon>
        <taxon>Acanthomorphata</taxon>
        <taxon>Eupercaria</taxon>
        <taxon>Perciformes</taxon>
        <taxon>Cottioidei</taxon>
        <taxon>Gasterosteales</taxon>
        <taxon>Gasterosteidae</taxon>
        <taxon>Gasterosteus</taxon>
    </lineage>
</organism>
<feature type="compositionally biased region" description="Polar residues" evidence="4">
    <location>
        <begin position="596"/>
        <end position="609"/>
    </location>
</feature>
<dbReference type="InterPro" id="IPR017923">
    <property type="entry name" value="TFIIS_N"/>
</dbReference>
<feature type="region of interest" description="Disordered" evidence="4">
    <location>
        <begin position="130"/>
        <end position="171"/>
    </location>
</feature>
<evidence type="ECO:0000256" key="2">
    <source>
        <dbReference type="ARBA" id="ARBA00023242"/>
    </source>
</evidence>
<feature type="compositionally biased region" description="Basic residues" evidence="4">
    <location>
        <begin position="285"/>
        <end position="298"/>
    </location>
</feature>
<dbReference type="CDD" id="cd00183">
    <property type="entry name" value="TFIIS_I"/>
    <property type="match status" value="1"/>
</dbReference>
<dbReference type="PANTHER" id="PTHR15141:SF49">
    <property type="entry name" value="TFIIS N-TERMINAL DOMAIN-CONTAINING PROTEIN"/>
    <property type="match status" value="1"/>
</dbReference>
<name>A0AAQ4QNN5_GASAC</name>
<proteinExistence type="predicted"/>
<sequence length="660" mass="75034">MDSSSDVAKKLVRFKLQLTDTAESATVVKILQKLKDLDVTLDLLAETGIGKTVNSLRRHVQAGELAKSLVMGWKRLVPKESRRCSLTDDGNAPESLSKDKLQDSPNNGSLTMEDSNNNCLKSHIKSQTSDEALFKTGNGKADSEKQCRELKRQKDHHGNQEKCQQENQHISQNDLLKKNIDIQEHQRDISVSKKVKRKERDGKSRNSDILLANKNTEDPHQQSSSDFGRFGSEKKSNKKQKLSSSEGKESFSIKSSHKHVGTLKLASVKEDRSSTVLRSSEAQNKKRKKMTKEKHCTRKDKPVSEEKGPSKDKKAKIKHKKEQTKSDEPSSFESFLNYDVNVKKKKTSGGKKLPKTLKTVAKAKETKPPDMKLLMSPGMSMHLTSPTQEFKESVLEAFRIPSPTGLPDGEKPYEYFERKVERESEFCDFSEDSVGFTGQRLNKKMQVYSGAKTAFLPTMMSLHQQCIRTLQNNLNLLYETGGVPFEILEPVLERCTPEQLLRIEECNPIYMGETDHLWGKHCQRDFKHSKLQEYESWKEMYVRLSEERERKLKRLTKSIVSAHSTRPKGRQVKMAFIHSVAKPPRDVRIQQEIHGTASQQPQVKSSLKVQENRQRPSNESSRSSSTSSGAPNTQDPRKKTRVAPMMAKSLKAFKKQLGRR</sequence>
<dbReference type="Pfam" id="PF06881">
    <property type="entry name" value="Elongin_A"/>
    <property type="match status" value="1"/>
</dbReference>
<dbReference type="CTD" id="768168"/>
<evidence type="ECO:0000313" key="7">
    <source>
        <dbReference type="Proteomes" id="UP000007635"/>
    </source>
</evidence>
<dbReference type="GeneID" id="120820587"/>
<protein>
    <submittedName>
        <fullName evidence="6">Elongin A, like</fullName>
    </submittedName>
</protein>
<accession>A0AAQ4QNN5</accession>
<dbReference type="RefSeq" id="XP_040034468.1">
    <property type="nucleotide sequence ID" value="XM_040178534.1"/>
</dbReference>
<feature type="compositionally biased region" description="Low complexity" evidence="4">
    <location>
        <begin position="617"/>
        <end position="628"/>
    </location>
</feature>
<feature type="compositionally biased region" description="Polar residues" evidence="4">
    <location>
        <begin position="103"/>
        <end position="117"/>
    </location>
</feature>
<evidence type="ECO:0000259" key="5">
    <source>
        <dbReference type="PROSITE" id="PS51319"/>
    </source>
</evidence>
<dbReference type="Gene3D" id="1.20.930.10">
    <property type="entry name" value="Conserved domain common to transcription factors TFIIS, elongin A, CRSP70"/>
    <property type="match status" value="1"/>
</dbReference>
<dbReference type="AlphaFoldDB" id="A0AAQ4QNN5"/>
<dbReference type="GO" id="GO:0006368">
    <property type="term" value="P:transcription elongation by RNA polymerase II"/>
    <property type="evidence" value="ECO:0007669"/>
    <property type="project" value="InterPro"/>
</dbReference>
<dbReference type="InterPro" id="IPR051870">
    <property type="entry name" value="Elongin-A_domain"/>
</dbReference>
<feature type="region of interest" description="Disordered" evidence="4">
    <location>
        <begin position="187"/>
        <end position="331"/>
    </location>
</feature>
<feature type="compositionally biased region" description="Basic residues" evidence="4">
    <location>
        <begin position="651"/>
        <end position="660"/>
    </location>
</feature>
<evidence type="ECO:0000256" key="1">
    <source>
        <dbReference type="ARBA" id="ARBA00004123"/>
    </source>
</evidence>
<dbReference type="InterPro" id="IPR010684">
    <property type="entry name" value="RNA_pol_II_trans_fac_SIII_A"/>
</dbReference>
<evidence type="ECO:0000313" key="6">
    <source>
        <dbReference type="Ensembl" id="ENSGACP00000052097.1"/>
    </source>
</evidence>
<evidence type="ECO:0000256" key="3">
    <source>
        <dbReference type="PROSITE-ProRule" id="PRU00649"/>
    </source>
</evidence>
<evidence type="ECO:0000256" key="4">
    <source>
        <dbReference type="SAM" id="MobiDB-lite"/>
    </source>
</evidence>
<feature type="region of interest" description="Disordered" evidence="4">
    <location>
        <begin position="81"/>
        <end position="117"/>
    </location>
</feature>
<dbReference type="Pfam" id="PF08711">
    <property type="entry name" value="Med26"/>
    <property type="match status" value="1"/>
</dbReference>
<dbReference type="Ensembl" id="ENSGACT00000037744.1">
    <property type="protein sequence ID" value="ENSGACP00000052097.1"/>
    <property type="gene ID" value="ENSGACG00000006356.2"/>
</dbReference>
<dbReference type="GO" id="GO:0070449">
    <property type="term" value="C:elongin complex"/>
    <property type="evidence" value="ECO:0007669"/>
    <property type="project" value="InterPro"/>
</dbReference>